<organism evidence="3 4">
    <name type="scientific">Purpureocillium lavendulum</name>
    <dbReference type="NCBI Taxonomy" id="1247861"/>
    <lineage>
        <taxon>Eukaryota</taxon>
        <taxon>Fungi</taxon>
        <taxon>Dikarya</taxon>
        <taxon>Ascomycota</taxon>
        <taxon>Pezizomycotina</taxon>
        <taxon>Sordariomycetes</taxon>
        <taxon>Hypocreomycetidae</taxon>
        <taxon>Hypocreales</taxon>
        <taxon>Ophiocordycipitaceae</taxon>
        <taxon>Purpureocillium</taxon>
    </lineage>
</organism>
<evidence type="ECO:0000256" key="1">
    <source>
        <dbReference type="ARBA" id="ARBA00004123"/>
    </source>
</evidence>
<dbReference type="InterPro" id="IPR050613">
    <property type="entry name" value="Sec_Metabolite_Reg"/>
</dbReference>
<dbReference type="PANTHER" id="PTHR31001">
    <property type="entry name" value="UNCHARACTERIZED TRANSCRIPTIONAL REGULATORY PROTEIN"/>
    <property type="match status" value="1"/>
</dbReference>
<accession>A0AB34FD42</accession>
<dbReference type="PANTHER" id="PTHR31001:SF85">
    <property type="entry name" value="ZN(II)2CYS6 TRANSCRIPTION FACTOR (EUROFUNG)"/>
    <property type="match status" value="1"/>
</dbReference>
<protein>
    <submittedName>
        <fullName evidence="3">Transcriptional regulatory protein</fullName>
    </submittedName>
</protein>
<dbReference type="Proteomes" id="UP001163105">
    <property type="component" value="Unassembled WGS sequence"/>
</dbReference>
<name>A0AB34FD42_9HYPO</name>
<dbReference type="GO" id="GO:0005634">
    <property type="term" value="C:nucleus"/>
    <property type="evidence" value="ECO:0007669"/>
    <property type="project" value="UniProtKB-SubCell"/>
</dbReference>
<gene>
    <name evidence="3" type="ORF">O9K51_10954</name>
</gene>
<dbReference type="AlphaFoldDB" id="A0AB34FD42"/>
<sequence length="431" mass="48901">MVEDQDGPRFMDSHIWANIYDELQGMRDIIEAEDVQHVSVFNCEDNIHDGSADLLLCGDDPSINMANLQPEPVHVFRLWQLFLDRVNPLTKVIHVPTVQPYVIEATTSISSVALQHQALLFSKYTMAIVSLSDHECAAMFNTSRNMALQRFTLGTKLSLIRLNFLKNYDMAALQALILFLSPDGNYNTDRIQATLTKFRGAAVKLDRALRDLEERYPDVDAGNTHVAALTVRPMLMKKIYGMVPIQEQSDFGSQIFSPEDNVFRTLLSSLEHGCEAYEEMAACRFEWTMRMHFRFDILAAFTGQLRYRPSGPLSDRGWEVIEKVYRHHPELFDMTQKQGTVQAQYTLEAWKTRGTAIAQSCEIVEMPSFITQLQDVLRALSSQVCWLSSLAPLSASELQMTGLDQVVEGYEPPDPYLAICGGQVMDYHNQL</sequence>
<evidence type="ECO:0000256" key="2">
    <source>
        <dbReference type="ARBA" id="ARBA00023242"/>
    </source>
</evidence>
<dbReference type="CDD" id="cd12148">
    <property type="entry name" value="fungal_TF_MHR"/>
    <property type="match status" value="1"/>
</dbReference>
<proteinExistence type="predicted"/>
<evidence type="ECO:0000313" key="4">
    <source>
        <dbReference type="Proteomes" id="UP001163105"/>
    </source>
</evidence>
<keyword evidence="4" id="KW-1185">Reference proteome</keyword>
<comment type="caution">
    <text evidence="3">The sequence shown here is derived from an EMBL/GenBank/DDBJ whole genome shotgun (WGS) entry which is preliminary data.</text>
</comment>
<keyword evidence="2" id="KW-0539">Nucleus</keyword>
<comment type="subcellular location">
    <subcellularLocation>
        <location evidence="1">Nucleus</location>
    </subcellularLocation>
</comment>
<reference evidence="3" key="1">
    <citation type="submission" date="2023-01" db="EMBL/GenBank/DDBJ databases">
        <title>The growth and conidiation of Purpureocillium lavendulum are regulated by nitrogen source and histone H3K14 acetylation.</title>
        <authorList>
            <person name="Tang P."/>
            <person name="Han J."/>
            <person name="Zhang C."/>
            <person name="Tang P."/>
            <person name="Qi F."/>
            <person name="Zhang K."/>
            <person name="Liang L."/>
        </authorList>
    </citation>
    <scope>NUCLEOTIDE SEQUENCE</scope>
    <source>
        <strain evidence="3">YMF1.00683</strain>
    </source>
</reference>
<evidence type="ECO:0000313" key="3">
    <source>
        <dbReference type="EMBL" id="KAJ6436472.1"/>
    </source>
</evidence>
<dbReference type="EMBL" id="JAQHRD010000021">
    <property type="protein sequence ID" value="KAJ6436472.1"/>
    <property type="molecule type" value="Genomic_DNA"/>
</dbReference>